<dbReference type="GO" id="GO:0046872">
    <property type="term" value="F:metal ion binding"/>
    <property type="evidence" value="ECO:0007669"/>
    <property type="project" value="UniProtKB-KW"/>
</dbReference>
<name>A0A101HJN2_9BACT</name>
<evidence type="ECO:0000256" key="11">
    <source>
        <dbReference type="ARBA" id="ARBA00023098"/>
    </source>
</evidence>
<dbReference type="CDD" id="cd14265">
    <property type="entry name" value="UDPK_IM_like"/>
    <property type="match status" value="1"/>
</dbReference>
<evidence type="ECO:0000256" key="10">
    <source>
        <dbReference type="ARBA" id="ARBA00022989"/>
    </source>
</evidence>
<gene>
    <name evidence="20" type="ORF">XD92_0540</name>
</gene>
<evidence type="ECO:0000256" key="12">
    <source>
        <dbReference type="ARBA" id="ARBA00023136"/>
    </source>
</evidence>
<feature type="active site" description="Proton acceptor" evidence="15">
    <location>
        <position position="66"/>
    </location>
</feature>
<evidence type="ECO:0000256" key="7">
    <source>
        <dbReference type="ARBA" id="ARBA00022741"/>
    </source>
</evidence>
<feature type="transmembrane region" description="Helical" evidence="19">
    <location>
        <begin position="93"/>
        <end position="115"/>
    </location>
</feature>
<reference evidence="21" key="1">
    <citation type="journal article" date="2015" name="MBio">
        <title>Genome-Resolved Metagenomic Analysis Reveals Roles for Candidate Phyla and Other Microbial Community Members in Biogeochemical Transformations in Oil Reservoirs.</title>
        <authorList>
            <person name="Hu P."/>
            <person name="Tom L."/>
            <person name="Singh A."/>
            <person name="Thomas B.C."/>
            <person name="Baker B.J."/>
            <person name="Piceno Y.M."/>
            <person name="Andersen G.L."/>
            <person name="Banfield J.F."/>
        </authorList>
    </citation>
    <scope>NUCLEOTIDE SEQUENCE [LARGE SCALE GENOMIC DNA]</scope>
</reference>
<keyword evidence="10 19" id="KW-1133">Transmembrane helix</keyword>
<keyword evidence="18" id="KW-0479">Metal-binding</keyword>
<evidence type="ECO:0000256" key="3">
    <source>
        <dbReference type="ARBA" id="ARBA00022475"/>
    </source>
</evidence>
<feature type="binding site" evidence="18">
    <location>
        <position position="73"/>
    </location>
    <ligand>
        <name>a divalent metal cation</name>
        <dbReference type="ChEBI" id="CHEBI:60240"/>
    </ligand>
</feature>
<comment type="similarity">
    <text evidence="2">Belongs to the bacterial diacylglycerol kinase family.</text>
</comment>
<keyword evidence="4" id="KW-0444">Lipid biosynthesis</keyword>
<proteinExistence type="inferred from homology"/>
<dbReference type="Gene3D" id="1.10.287.3610">
    <property type="match status" value="1"/>
</dbReference>
<evidence type="ECO:0000256" key="16">
    <source>
        <dbReference type="PIRSR" id="PIRSR600829-2"/>
    </source>
</evidence>
<keyword evidence="13" id="KW-0594">Phospholipid biosynthesis</keyword>
<dbReference type="PANTHER" id="PTHR34299">
    <property type="entry name" value="DIACYLGLYCEROL KINASE"/>
    <property type="match status" value="1"/>
</dbReference>
<dbReference type="InterPro" id="IPR036945">
    <property type="entry name" value="DAGK_sf"/>
</dbReference>
<evidence type="ECO:0000256" key="1">
    <source>
        <dbReference type="ARBA" id="ARBA00004651"/>
    </source>
</evidence>
<evidence type="ECO:0000256" key="15">
    <source>
        <dbReference type="PIRSR" id="PIRSR600829-1"/>
    </source>
</evidence>
<feature type="transmembrane region" description="Helical" evidence="19">
    <location>
        <begin position="53"/>
        <end position="72"/>
    </location>
</feature>
<evidence type="ECO:0000256" key="4">
    <source>
        <dbReference type="ARBA" id="ARBA00022516"/>
    </source>
</evidence>
<dbReference type="Proteomes" id="UP000053860">
    <property type="component" value="Unassembled WGS sequence"/>
</dbReference>
<dbReference type="GO" id="GO:0016301">
    <property type="term" value="F:kinase activity"/>
    <property type="evidence" value="ECO:0007669"/>
    <property type="project" value="UniProtKB-KW"/>
</dbReference>
<dbReference type="GO" id="GO:0005524">
    <property type="term" value="F:ATP binding"/>
    <property type="evidence" value="ECO:0007669"/>
    <property type="project" value="UniProtKB-KW"/>
</dbReference>
<keyword evidence="7 17" id="KW-0547">Nucleotide-binding</keyword>
<keyword evidence="5" id="KW-0808">Transferase</keyword>
<comment type="subcellular location">
    <subcellularLocation>
        <location evidence="1">Cell membrane</location>
        <topology evidence="1">Multi-pass membrane protein</topology>
    </subcellularLocation>
</comment>
<dbReference type="EMBL" id="LGGN01000075">
    <property type="protein sequence ID" value="KUK78083.1"/>
    <property type="molecule type" value="Genomic_DNA"/>
</dbReference>
<keyword evidence="18" id="KW-0460">Magnesium</keyword>
<dbReference type="GO" id="GO:0008654">
    <property type="term" value="P:phospholipid biosynthetic process"/>
    <property type="evidence" value="ECO:0007669"/>
    <property type="project" value="UniProtKB-KW"/>
</dbReference>
<keyword evidence="11" id="KW-0443">Lipid metabolism</keyword>
<dbReference type="AlphaFoldDB" id="A0A101HJN2"/>
<evidence type="ECO:0000256" key="2">
    <source>
        <dbReference type="ARBA" id="ARBA00005967"/>
    </source>
</evidence>
<evidence type="ECO:0000256" key="18">
    <source>
        <dbReference type="PIRSR" id="PIRSR600829-4"/>
    </source>
</evidence>
<evidence type="ECO:0000256" key="8">
    <source>
        <dbReference type="ARBA" id="ARBA00022777"/>
    </source>
</evidence>
<feature type="transmembrane region" description="Helical" evidence="19">
    <location>
        <begin position="28"/>
        <end position="47"/>
    </location>
</feature>
<keyword evidence="6 19" id="KW-0812">Transmembrane</keyword>
<keyword evidence="9 17" id="KW-0067">ATP-binding</keyword>
<dbReference type="InterPro" id="IPR033717">
    <property type="entry name" value="UDPK"/>
</dbReference>
<dbReference type="PANTHER" id="PTHR34299:SF1">
    <property type="entry name" value="DIACYLGLYCEROL KINASE"/>
    <property type="match status" value="1"/>
</dbReference>
<evidence type="ECO:0000256" key="6">
    <source>
        <dbReference type="ARBA" id="ARBA00022692"/>
    </source>
</evidence>
<sequence length="123" mass="13423">MEYIKNRIHSFIYAFEGIKTLFRETPNAMIQLAAAIAAILLGLIFHISTVEWLILILVIGGVVALEAMNSALENLSDYTSKKEIDPTIKKAKDLSAAAVLIMAIAALAVGVIIFLPKIIHLFS</sequence>
<accession>A0A101HJN2</accession>
<organism evidence="20 21">
    <name type="scientific">Proteiniphilum acetatigenes</name>
    <dbReference type="NCBI Taxonomy" id="294710"/>
    <lineage>
        <taxon>Bacteria</taxon>
        <taxon>Pseudomonadati</taxon>
        <taxon>Bacteroidota</taxon>
        <taxon>Bacteroidia</taxon>
        <taxon>Bacteroidales</taxon>
        <taxon>Dysgonomonadaceae</taxon>
        <taxon>Proteiniphilum</taxon>
    </lineage>
</organism>
<evidence type="ECO:0000256" key="9">
    <source>
        <dbReference type="ARBA" id="ARBA00022840"/>
    </source>
</evidence>
<comment type="cofactor">
    <cofactor evidence="18">
        <name>Mg(2+)</name>
        <dbReference type="ChEBI" id="CHEBI:18420"/>
    </cofactor>
    <text evidence="18">Mn(2+), Zn(2+), Cd(2+) and Co(2+) support activity to lesser extents.</text>
</comment>
<dbReference type="Pfam" id="PF01219">
    <property type="entry name" value="DAGK_prokar"/>
    <property type="match status" value="1"/>
</dbReference>
<feature type="binding site" evidence="16">
    <location>
        <position position="66"/>
    </location>
    <ligand>
        <name>substrate</name>
    </ligand>
</feature>
<keyword evidence="12 19" id="KW-0472">Membrane</keyword>
<keyword evidence="14" id="KW-1208">Phospholipid metabolism</keyword>
<feature type="binding site" evidence="17">
    <location>
        <position position="73"/>
    </location>
    <ligand>
        <name>ATP</name>
        <dbReference type="ChEBI" id="CHEBI:30616"/>
    </ligand>
</feature>
<dbReference type="GO" id="GO:0005886">
    <property type="term" value="C:plasma membrane"/>
    <property type="evidence" value="ECO:0007669"/>
    <property type="project" value="UniProtKB-SubCell"/>
</dbReference>
<evidence type="ECO:0000256" key="13">
    <source>
        <dbReference type="ARBA" id="ARBA00023209"/>
    </source>
</evidence>
<evidence type="ECO:0000313" key="21">
    <source>
        <dbReference type="Proteomes" id="UP000053860"/>
    </source>
</evidence>
<dbReference type="InterPro" id="IPR000829">
    <property type="entry name" value="DAGK"/>
</dbReference>
<evidence type="ECO:0000256" key="14">
    <source>
        <dbReference type="ARBA" id="ARBA00023264"/>
    </source>
</evidence>
<evidence type="ECO:0000313" key="20">
    <source>
        <dbReference type="EMBL" id="KUK78083.1"/>
    </source>
</evidence>
<comment type="caution">
    <text evidence="20">The sequence shown here is derived from an EMBL/GenBank/DDBJ whole genome shotgun (WGS) entry which is preliminary data.</text>
</comment>
<evidence type="ECO:0000256" key="17">
    <source>
        <dbReference type="PIRSR" id="PIRSR600829-3"/>
    </source>
</evidence>
<evidence type="ECO:0000256" key="5">
    <source>
        <dbReference type="ARBA" id="ARBA00022679"/>
    </source>
</evidence>
<keyword evidence="3" id="KW-1003">Cell membrane</keyword>
<evidence type="ECO:0000256" key="19">
    <source>
        <dbReference type="SAM" id="Phobius"/>
    </source>
</evidence>
<keyword evidence="8 20" id="KW-0418">Kinase</keyword>
<protein>
    <submittedName>
        <fullName evidence="20">Putative Diacylglycerol kinase</fullName>
    </submittedName>
</protein>
<feature type="binding site" evidence="17">
    <location>
        <begin position="92"/>
        <end position="93"/>
    </location>
    <ligand>
        <name>ATP</name>
        <dbReference type="ChEBI" id="CHEBI:30616"/>
    </ligand>
</feature>
<feature type="binding site" evidence="17">
    <location>
        <position position="13"/>
    </location>
    <ligand>
        <name>ATP</name>
        <dbReference type="ChEBI" id="CHEBI:30616"/>
    </ligand>
</feature>